<evidence type="ECO:0000256" key="3">
    <source>
        <dbReference type="SAM" id="MobiDB-lite"/>
    </source>
</evidence>
<dbReference type="InterPro" id="IPR002347">
    <property type="entry name" value="SDR_fam"/>
</dbReference>
<evidence type="ECO:0008006" key="6">
    <source>
        <dbReference type="Google" id="ProtNLM"/>
    </source>
</evidence>
<dbReference type="AlphaFoldDB" id="A0A4Q7X0R1"/>
<dbReference type="InterPro" id="IPR020904">
    <property type="entry name" value="Sc_DH/Rdtase_CS"/>
</dbReference>
<proteinExistence type="inferred from homology"/>
<keyword evidence="2" id="KW-0560">Oxidoreductase</keyword>
<evidence type="ECO:0000256" key="2">
    <source>
        <dbReference type="ARBA" id="ARBA00023002"/>
    </source>
</evidence>
<dbReference type="NCBIfam" id="NF005559">
    <property type="entry name" value="PRK07231.1"/>
    <property type="match status" value="1"/>
</dbReference>
<feature type="region of interest" description="Disordered" evidence="3">
    <location>
        <begin position="1"/>
        <end position="43"/>
    </location>
</feature>
<dbReference type="Pfam" id="PF13561">
    <property type="entry name" value="adh_short_C2"/>
    <property type="match status" value="1"/>
</dbReference>
<dbReference type="CDD" id="cd05355">
    <property type="entry name" value="SDR_c1"/>
    <property type="match status" value="1"/>
</dbReference>
<comment type="similarity">
    <text evidence="1">Belongs to the short-chain dehydrogenases/reductases (SDR) family.</text>
</comment>
<sequence>MSSDPTTRYAGPEQQEPHTQEHPGHSGAMTPEPDYGEQTYRGSGKLTGKRALITGGDSGIGRAVALAFAREGADVMISHLEAEEQDARETCRLVRESGRTAAALAGDIQDEQHCGRLVDECVQELGGIDILVNNAAYQMSQEGIADISTEQFDRVLKTNVYAMFWLCKAALPHLSEGSAIINTTSIQAYEPSPNLLDYATSKAAILNFTKGLAQELAPKGIRVNAVAPGPIWTPLIPATMPADKVGDFGADTPLGRAGQPAELAPLYVFLASDDSTYVTGERIGATGGRPLP</sequence>
<dbReference type="InterPro" id="IPR036291">
    <property type="entry name" value="NAD(P)-bd_dom_sf"/>
</dbReference>
<dbReference type="FunFam" id="3.40.50.720:FF:000097">
    <property type="entry name" value="SDR family oxidoreductase"/>
    <property type="match status" value="1"/>
</dbReference>
<dbReference type="OrthoDB" id="9809287at2"/>
<dbReference type="PRINTS" id="PR00081">
    <property type="entry name" value="GDHRDH"/>
</dbReference>
<keyword evidence="5" id="KW-1185">Reference proteome</keyword>
<evidence type="ECO:0000256" key="1">
    <source>
        <dbReference type="ARBA" id="ARBA00006484"/>
    </source>
</evidence>
<dbReference type="Gene3D" id="3.40.50.720">
    <property type="entry name" value="NAD(P)-binding Rossmann-like Domain"/>
    <property type="match status" value="1"/>
</dbReference>
<dbReference type="PROSITE" id="PS00061">
    <property type="entry name" value="ADH_SHORT"/>
    <property type="match status" value="1"/>
</dbReference>
<dbReference type="PANTHER" id="PTHR48107">
    <property type="entry name" value="NADPH-DEPENDENT ALDEHYDE REDUCTASE-LIKE PROTEIN, CHLOROPLASTIC-RELATED"/>
    <property type="match status" value="1"/>
</dbReference>
<dbReference type="PANTHER" id="PTHR48107:SF16">
    <property type="entry name" value="NADPH-DEPENDENT ALDEHYDE REDUCTASE 1, CHLOROPLASTIC"/>
    <property type="match status" value="1"/>
</dbReference>
<dbReference type="PRINTS" id="PR00080">
    <property type="entry name" value="SDRFAMILY"/>
</dbReference>
<protein>
    <recommendedName>
        <fullName evidence="6">SDR family oxidoreductase</fullName>
    </recommendedName>
</protein>
<accession>A0A4Q7X0R1</accession>
<gene>
    <name evidence="4" type="ORF">EV645_3939</name>
</gene>
<organism evidence="4 5">
    <name type="scientific">Kribbella rubisoli</name>
    <dbReference type="NCBI Taxonomy" id="3075929"/>
    <lineage>
        <taxon>Bacteria</taxon>
        <taxon>Bacillati</taxon>
        <taxon>Actinomycetota</taxon>
        <taxon>Actinomycetes</taxon>
        <taxon>Propionibacteriales</taxon>
        <taxon>Kribbellaceae</taxon>
        <taxon>Kribbella</taxon>
    </lineage>
</organism>
<dbReference type="GO" id="GO:0016614">
    <property type="term" value="F:oxidoreductase activity, acting on CH-OH group of donors"/>
    <property type="evidence" value="ECO:0007669"/>
    <property type="project" value="UniProtKB-ARBA"/>
</dbReference>
<dbReference type="EMBL" id="SHKR01000012">
    <property type="protein sequence ID" value="RZU16380.1"/>
    <property type="molecule type" value="Genomic_DNA"/>
</dbReference>
<reference evidence="4 5" key="1">
    <citation type="journal article" date="2015" name="Stand. Genomic Sci.">
        <title>Genomic Encyclopedia of Bacterial and Archaeal Type Strains, Phase III: the genomes of soil and plant-associated and newly described type strains.</title>
        <authorList>
            <person name="Whitman W.B."/>
            <person name="Woyke T."/>
            <person name="Klenk H.P."/>
            <person name="Zhou Y."/>
            <person name="Lilburn T.G."/>
            <person name="Beck B.J."/>
            <person name="De Vos P."/>
            <person name="Vandamme P."/>
            <person name="Eisen J.A."/>
            <person name="Garrity G."/>
            <person name="Hugenholtz P."/>
            <person name="Kyrpides N.C."/>
        </authorList>
    </citation>
    <scope>NUCLEOTIDE SEQUENCE [LARGE SCALE GENOMIC DNA]</scope>
    <source>
        <strain evidence="4 5">VKM Ac-2540</strain>
    </source>
</reference>
<comment type="caution">
    <text evidence="4">The sequence shown here is derived from an EMBL/GenBank/DDBJ whole genome shotgun (WGS) entry which is preliminary data.</text>
</comment>
<evidence type="ECO:0000313" key="5">
    <source>
        <dbReference type="Proteomes" id="UP000292027"/>
    </source>
</evidence>
<dbReference type="RefSeq" id="WP_130445291.1">
    <property type="nucleotide sequence ID" value="NZ_SHKR01000012.1"/>
</dbReference>
<name>A0A4Q7X0R1_9ACTN</name>
<dbReference type="Proteomes" id="UP000292027">
    <property type="component" value="Unassembled WGS sequence"/>
</dbReference>
<dbReference type="SUPFAM" id="SSF51735">
    <property type="entry name" value="NAD(P)-binding Rossmann-fold domains"/>
    <property type="match status" value="1"/>
</dbReference>
<evidence type="ECO:0000313" key="4">
    <source>
        <dbReference type="EMBL" id="RZU16380.1"/>
    </source>
</evidence>
<feature type="compositionally biased region" description="Basic and acidic residues" evidence="3">
    <location>
        <begin position="15"/>
        <end position="24"/>
    </location>
</feature>